<dbReference type="PANTHER" id="PTHR11915">
    <property type="entry name" value="SPECTRIN/FILAMIN RELATED CYTOSKELETAL PROTEIN"/>
    <property type="match status" value="1"/>
</dbReference>
<dbReference type="PROSITE" id="PS50021">
    <property type="entry name" value="CH"/>
    <property type="match status" value="2"/>
</dbReference>
<feature type="compositionally biased region" description="Low complexity" evidence="2">
    <location>
        <begin position="17"/>
        <end position="41"/>
    </location>
</feature>
<dbReference type="SUPFAM" id="SSF46966">
    <property type="entry name" value="Spectrin repeat"/>
    <property type="match status" value="1"/>
</dbReference>
<keyword evidence="1" id="KW-0175">Coiled coil</keyword>
<dbReference type="SMART" id="SM00150">
    <property type="entry name" value="SPEC"/>
    <property type="match status" value="8"/>
</dbReference>
<evidence type="ECO:0000313" key="5">
    <source>
        <dbReference type="Proteomes" id="UP000594262"/>
    </source>
</evidence>
<dbReference type="InterPro" id="IPR036872">
    <property type="entry name" value="CH_dom_sf"/>
</dbReference>
<dbReference type="SUPFAM" id="SSF47576">
    <property type="entry name" value="Calponin-homology domain, CH-domain"/>
    <property type="match status" value="1"/>
</dbReference>
<dbReference type="GeneID" id="136822459"/>
<sequence length="2404" mass="275289">MSYKWSAELYVSDSKPKTPTTPTTPAFPITPASTPVTPSTPERNQASEVFHNLQVERQQFQARLYKKWLNSKLKQAPGQPQIEDLFQDLRDGRNLLLLLRVLTGRLLKPVKGNMRLHHLNNLTLVLDVLREHKVRLIGINNDSITDGDTTTTLGLCWNIMYHFQVVETMEHISGNAEEALLKWCENIVADYSNASVKSFQPKKWRKGYTLNAILHAFKPDLFRYSDLTNMSSVERIQHALHHAEESFDVHALFTADEFHDGSVDNKALVLYVSSLYAKMKDMELPGADQSGSEIEGLLSQLTECEVELKTLDSKEVPELYIIPDNEAVLESKHKEVASALDKVEDELAGVMKEIDNAPNLSDENKAPLLEKLTTLVQLHADIKEKWDTCKHSFLIKLNQHMGKEAALSKLSTQLGECEKQLNVLDSKEVPELYLVPENRAVMEARHKEMQDSLDQVEDELAGVIQELDDVPNLSGEDKAPLLEKLTTLAQLHADIKEKWDTCKDSFLIKLDQHAGKEMALSNLSTHLEKCEKQLQLLNNKEVPELYLLQENRAVMEAQHKEMQDSLDVIEEELSKVMQALDDPNLTDEDKAPLLDKLTVLVQLHADIKEKWDTCKHSFFVKLDHQHAKELLLMTKWKQKSKSTDETLTSLEGKLNVLLSEPITESNANKVLQEMETFESELKGTDPTINGNLDFGRTLLRSGKIVDSSTKESMQSEIDEYFERRAKMDDTLDDERRKLEKIIEAKRNSESKELQKWLEKVNQVRKTLRHYEMSGQTKINRPNSDLQVSIAEQKQLIGEASEYQVEVSNVVESGQLLMQSFTDADQNEELKSEIDSVHTLSTATIESLEEILKRLQKSYDDQIAKELLLLSKWNEKANVLNTWLDDMEHYLNNLHLANEESKELYSSRAQFESYQTRLQSESRGMQSNIDFGSSLIRSGKISDENNKSQLQVEIDDLSLRKDQLNQQFQNGNARLVAAEEQYSMNQSKLLNLWFTKANEIKKQLRAIELKGQLANGQTKDELIATLQNLEASLTSLKDLESTVTGHVDEGNALVTTTTNKVKAEELKEEIEALLSFYRAVTEQMESNHERFQKRLIEVQGEEEQLLAQWEDKKKEVDEELCLIEEQVSQFAELPEDDLLLEQAIDDNEVFSSNVANKEGELEMSVGFGRSILHSDRITNQQSKDQLQQDLQLYTSRKDQINLRIKQRKTDLHAALEDQRKRKSSLISAWVDNSVVLKQQIRDMEKEGEISNVNSKEDIESAVAKLKALIANVKDAEPSIESHLTEGKTLHSSISSGSKADEFLQELNALEHVSPLVVTSLENSLNRFVRRLHEIQGEEEQLMSQWNEKRTQIDVSLAQIEEQIENFGEIPEERTLLEAALEEQELFSSNVANKEGELEMSVGFGRSLLHSDRITNQQSKEKLQQDLQLYTSRKDQINLKIKQRKIELSAAIDAQKKREASELNGWLGLCNSLKTDMRNIQSDGREVNILNIEEVQEAMQKQQGLIKKAENMKPLIVDHSANGSRLLKTLSNPSKCDDVKEEMRSLMVQHRMLLESLKNVLESYKQSLDTMNKDDEETSQNLLIRLQLFHDWISFAKQQLQFVSANEGNESFQELIQKEQGLKKLSVDMETRATEFDQFMELFKVLSEEKEGGNISQGNMKAMEKIQELGLEWNFVIDSVDQQFKKIYDTINSIVDEKRASIHKNLSLLKKQLDAIEANEQNDTETQLSNAKTLNKICEELSKVKPLIAKLSDQTEAIGDVTLFMEDEKTVMKKSSEALQLQYVECRDQASNMKNKLQQNVLEMIKAQCEELSRNTRAVEERSQPFDSVDLTSLAAVKNFLHQEQKIIEEIKVEHFKVDDIETFAEQVSAQNVLSPDDQVALANIINDALKTVEDAQKKSKSKINKVYAVCYHTLNQNYQALMSRLSDVEKESIELDDSVIQDYPHLKNDYAAMKGLRTDLDSVKTDELQVHEDIQSIKDVLDPSDEKKLESLQTSFTEASEKSDQQLAATHQRLISKAGAISEKKLDEFLGWYPIMKKRSEERSELGPDVIAIERQLQEVKVIEQQANYHSFNLLFNDDEGKAILQELDPNQQKEIQSAHADWIPIKEWLTKRKTELENARNIWEEFISNSTDLVDYLNHTERETNTWNELDLNDDESVEEQKTLLKQLLDSMETRKSHMTKLNDVLGELLDLIGVESQMSTKLRSQVADTFAMWNRLIIRNIENSTKLSRVHNKFKELLSFIQELREWINSTVEVLRVLSTDDGVIEDSMKKVEGKKLEFNDNKKKLSHVIMISDELSTDADTTGHYTINDDVQLLERDFQGVETELERLDSLFSKAHLFFRRTRFSIRKKIDDIRTPNDEKTTTNASVESKVDTDLESKVDIELQDNGKDNLVGEQTAEITVK</sequence>
<reference evidence="4" key="1">
    <citation type="submission" date="2021-01" db="UniProtKB">
        <authorList>
            <consortium name="EnsemblMetazoa"/>
        </authorList>
    </citation>
    <scope>IDENTIFICATION</scope>
</reference>
<feature type="coiled-coil region" evidence="1">
    <location>
        <begin position="946"/>
        <end position="980"/>
    </location>
</feature>
<keyword evidence="5" id="KW-1185">Reference proteome</keyword>
<evidence type="ECO:0000313" key="4">
    <source>
        <dbReference type="EnsemblMetazoa" id="CLYHEMP020421.1"/>
    </source>
</evidence>
<dbReference type="EnsemblMetazoa" id="CLYHEMT020421.1">
    <property type="protein sequence ID" value="CLYHEMP020421.1"/>
    <property type="gene ID" value="CLYHEMG020421"/>
</dbReference>
<feature type="domain" description="Calponin-homology (CH)" evidence="3">
    <location>
        <begin position="59"/>
        <end position="164"/>
    </location>
</feature>
<dbReference type="InterPro" id="IPR018159">
    <property type="entry name" value="Spectrin/alpha-actinin"/>
</dbReference>
<accession>A0A7M5XC01</accession>
<feature type="coiled-coil region" evidence="1">
    <location>
        <begin position="439"/>
        <end position="466"/>
    </location>
</feature>
<dbReference type="RefSeq" id="XP_066934821.1">
    <property type="nucleotide sequence ID" value="XM_067078720.1"/>
</dbReference>
<dbReference type="Gene3D" id="1.20.58.60">
    <property type="match status" value="4"/>
</dbReference>
<feature type="coiled-coil region" evidence="1">
    <location>
        <begin position="520"/>
        <end position="579"/>
    </location>
</feature>
<organism evidence="4 5">
    <name type="scientific">Clytia hemisphaerica</name>
    <dbReference type="NCBI Taxonomy" id="252671"/>
    <lineage>
        <taxon>Eukaryota</taxon>
        <taxon>Metazoa</taxon>
        <taxon>Cnidaria</taxon>
        <taxon>Hydrozoa</taxon>
        <taxon>Hydroidolina</taxon>
        <taxon>Leptothecata</taxon>
        <taxon>Obeliida</taxon>
        <taxon>Clytiidae</taxon>
        <taxon>Clytia</taxon>
    </lineage>
</organism>
<feature type="region of interest" description="Disordered" evidence="2">
    <location>
        <begin position="12"/>
        <end position="43"/>
    </location>
</feature>
<dbReference type="Proteomes" id="UP000594262">
    <property type="component" value="Unplaced"/>
</dbReference>
<dbReference type="SMART" id="SM00033">
    <property type="entry name" value="CH"/>
    <property type="match status" value="2"/>
</dbReference>
<dbReference type="Pfam" id="PF00307">
    <property type="entry name" value="CH"/>
    <property type="match status" value="2"/>
</dbReference>
<feature type="coiled-coil region" evidence="1">
    <location>
        <begin position="1774"/>
        <end position="1820"/>
    </location>
</feature>
<protein>
    <recommendedName>
        <fullName evidence="3">Calponin-homology (CH) domain-containing protein</fullName>
    </recommendedName>
</protein>
<proteinExistence type="predicted"/>
<feature type="coiled-coil region" evidence="1">
    <location>
        <begin position="1062"/>
        <end position="1118"/>
    </location>
</feature>
<name>A0A7M5XC01_9CNID</name>
<feature type="coiled-coil region" evidence="1">
    <location>
        <begin position="724"/>
        <end position="751"/>
    </location>
</feature>
<evidence type="ECO:0000256" key="2">
    <source>
        <dbReference type="SAM" id="MobiDB-lite"/>
    </source>
</evidence>
<evidence type="ECO:0000256" key="1">
    <source>
        <dbReference type="SAM" id="Coils"/>
    </source>
</evidence>
<dbReference type="OrthoDB" id="10057795at2759"/>
<evidence type="ECO:0000259" key="3">
    <source>
        <dbReference type="PROSITE" id="PS50021"/>
    </source>
</evidence>
<dbReference type="Gene3D" id="1.10.418.10">
    <property type="entry name" value="Calponin-like domain"/>
    <property type="match status" value="2"/>
</dbReference>
<dbReference type="InterPro" id="IPR001715">
    <property type="entry name" value="CH_dom"/>
</dbReference>
<feature type="domain" description="Calponin-homology (CH)" evidence="3">
    <location>
        <begin position="174"/>
        <end position="280"/>
    </location>
</feature>